<keyword evidence="3" id="KW-0597">Phosphoprotein</keyword>
<dbReference type="CDD" id="cd16917">
    <property type="entry name" value="HATPase_UhpB-NarQ-NarX-like"/>
    <property type="match status" value="1"/>
</dbReference>
<comment type="catalytic activity">
    <reaction evidence="1">
        <text>ATP + protein L-histidine = ADP + protein N-phospho-L-histidine.</text>
        <dbReference type="EC" id="2.7.13.3"/>
    </reaction>
</comment>
<dbReference type="PANTHER" id="PTHR24421:SF10">
    <property type="entry name" value="NITRATE_NITRITE SENSOR PROTEIN NARQ"/>
    <property type="match status" value="1"/>
</dbReference>
<sequence>MDREAIARRLRAAATWLWQTAPAQPRLSAWAWAADAILAVLLATAAVSGALQHQDVMQRDGPIHIFVPEGAPAPVAPGPPEWAPGPRDRLQDGPPGELEPWQLAVAALSALPLATRRRFPLASFWVITFAALYVYTLNGDPTWTVVASVVAAYSAPTYSRYRNLALVSVVLAAVLVVGGNRDNLPGLPSGLVTFLLLSSVGLAANAIHTWRQRARTLEQEREAATRLAVDRERARLARELHDVVSHNVSVMVVQAGAARKVMDSAPEQAKEALLAVEAGGRAAMTELRQVIGLLTVDNDGVDLAPQPGLDGLEALVARVRETGVPVTLQVAAGDVPPGVGLAAYRVVQEALTNAVKHAAGAEVRIDVTQSDSVLRVEVTDTGGAPAVGSGSGRGLIGLRERLEVYGGTLTTGHRPTGGFRVVAEIPVNGGDGGDV</sequence>
<dbReference type="Gene3D" id="3.30.565.10">
    <property type="entry name" value="Histidine kinase-like ATPase, C-terminal domain"/>
    <property type="match status" value="1"/>
</dbReference>
<evidence type="ECO:0000256" key="4">
    <source>
        <dbReference type="ARBA" id="ARBA00022679"/>
    </source>
</evidence>
<dbReference type="InterPro" id="IPR036890">
    <property type="entry name" value="HATPase_C_sf"/>
</dbReference>
<feature type="transmembrane region" description="Helical" evidence="9">
    <location>
        <begin position="164"/>
        <end position="181"/>
    </location>
</feature>
<dbReference type="InterPro" id="IPR011712">
    <property type="entry name" value="Sig_transdc_His_kin_sub3_dim/P"/>
</dbReference>
<dbReference type="Proteomes" id="UP001059617">
    <property type="component" value="Chromosome"/>
</dbReference>
<evidence type="ECO:0000259" key="10">
    <source>
        <dbReference type="SMART" id="SM00387"/>
    </source>
</evidence>
<dbReference type="EMBL" id="CP073720">
    <property type="protein sequence ID" value="UWP79077.1"/>
    <property type="molecule type" value="Genomic_DNA"/>
</dbReference>
<evidence type="ECO:0000256" key="7">
    <source>
        <dbReference type="ARBA" id="ARBA00022840"/>
    </source>
</evidence>
<protein>
    <recommendedName>
        <fullName evidence="2">histidine kinase</fullName>
        <ecNumber evidence="2">2.7.13.3</ecNumber>
    </recommendedName>
</protein>
<proteinExistence type="predicted"/>
<evidence type="ECO:0000256" key="1">
    <source>
        <dbReference type="ARBA" id="ARBA00000085"/>
    </source>
</evidence>
<evidence type="ECO:0000256" key="3">
    <source>
        <dbReference type="ARBA" id="ARBA00022553"/>
    </source>
</evidence>
<reference evidence="11" key="1">
    <citation type="submission" date="2021-04" db="EMBL/GenBank/DDBJ databases">
        <authorList>
            <person name="Hartkoorn R.C."/>
            <person name="Beaudoing E."/>
            <person name="Hot D."/>
        </authorList>
    </citation>
    <scope>NUCLEOTIDE SEQUENCE</scope>
    <source>
        <strain evidence="11">NRRL B-16292</strain>
    </source>
</reference>
<organism evidence="11 12">
    <name type="scientific">Dactylosporangium fulvum</name>
    <dbReference type="NCBI Taxonomy" id="53359"/>
    <lineage>
        <taxon>Bacteria</taxon>
        <taxon>Bacillati</taxon>
        <taxon>Actinomycetota</taxon>
        <taxon>Actinomycetes</taxon>
        <taxon>Micromonosporales</taxon>
        <taxon>Micromonosporaceae</taxon>
        <taxon>Dactylosporangium</taxon>
    </lineage>
</organism>
<gene>
    <name evidence="11" type="ORF">Dfulv_28355</name>
</gene>
<evidence type="ECO:0000256" key="8">
    <source>
        <dbReference type="ARBA" id="ARBA00023012"/>
    </source>
</evidence>
<dbReference type="PANTHER" id="PTHR24421">
    <property type="entry name" value="NITRATE/NITRITE SENSOR PROTEIN NARX-RELATED"/>
    <property type="match status" value="1"/>
</dbReference>
<keyword evidence="9" id="KW-0472">Membrane</keyword>
<keyword evidence="9" id="KW-1133">Transmembrane helix</keyword>
<feature type="transmembrane region" description="Helical" evidence="9">
    <location>
        <begin position="29"/>
        <end position="51"/>
    </location>
</feature>
<dbReference type="SMART" id="SM00387">
    <property type="entry name" value="HATPase_c"/>
    <property type="match status" value="1"/>
</dbReference>
<keyword evidence="7" id="KW-0067">ATP-binding</keyword>
<evidence type="ECO:0000256" key="6">
    <source>
        <dbReference type="ARBA" id="ARBA00022777"/>
    </source>
</evidence>
<keyword evidence="9" id="KW-0812">Transmembrane</keyword>
<dbReference type="Gene3D" id="1.20.5.1930">
    <property type="match status" value="1"/>
</dbReference>
<evidence type="ECO:0000256" key="2">
    <source>
        <dbReference type="ARBA" id="ARBA00012438"/>
    </source>
</evidence>
<dbReference type="GO" id="GO:0016301">
    <property type="term" value="F:kinase activity"/>
    <property type="evidence" value="ECO:0007669"/>
    <property type="project" value="UniProtKB-KW"/>
</dbReference>
<keyword evidence="6 11" id="KW-0418">Kinase</keyword>
<evidence type="ECO:0000256" key="5">
    <source>
        <dbReference type="ARBA" id="ARBA00022741"/>
    </source>
</evidence>
<feature type="transmembrane region" description="Helical" evidence="9">
    <location>
        <begin position="187"/>
        <end position="207"/>
    </location>
</feature>
<keyword evidence="5" id="KW-0547">Nucleotide-binding</keyword>
<dbReference type="InterPro" id="IPR003594">
    <property type="entry name" value="HATPase_dom"/>
</dbReference>
<feature type="transmembrane region" description="Helical" evidence="9">
    <location>
        <begin position="119"/>
        <end position="136"/>
    </location>
</feature>
<name>A0ABY5VPI3_9ACTN</name>
<dbReference type="SUPFAM" id="SSF55874">
    <property type="entry name" value="ATPase domain of HSP90 chaperone/DNA topoisomerase II/histidine kinase"/>
    <property type="match status" value="1"/>
</dbReference>
<dbReference type="Pfam" id="PF07730">
    <property type="entry name" value="HisKA_3"/>
    <property type="match status" value="1"/>
</dbReference>
<evidence type="ECO:0000313" key="11">
    <source>
        <dbReference type="EMBL" id="UWP79077.1"/>
    </source>
</evidence>
<dbReference type="Pfam" id="PF02518">
    <property type="entry name" value="HATPase_c"/>
    <property type="match status" value="1"/>
</dbReference>
<keyword evidence="8" id="KW-0902">Two-component regulatory system</keyword>
<evidence type="ECO:0000313" key="12">
    <source>
        <dbReference type="Proteomes" id="UP001059617"/>
    </source>
</evidence>
<keyword evidence="12" id="KW-1185">Reference proteome</keyword>
<reference evidence="11" key="2">
    <citation type="submission" date="2022-09" db="EMBL/GenBank/DDBJ databases">
        <title>Biosynthetic gene clusters of Dactylosporangioum fulvum.</title>
        <authorList>
            <person name="Caradec T."/>
        </authorList>
    </citation>
    <scope>NUCLEOTIDE SEQUENCE</scope>
    <source>
        <strain evidence="11">NRRL B-16292</strain>
    </source>
</reference>
<evidence type="ECO:0000256" key="9">
    <source>
        <dbReference type="SAM" id="Phobius"/>
    </source>
</evidence>
<accession>A0ABY5VPI3</accession>
<dbReference type="RefSeq" id="WP_259856580.1">
    <property type="nucleotide sequence ID" value="NZ_BAAAST010000210.1"/>
</dbReference>
<dbReference type="EC" id="2.7.13.3" evidence="2"/>
<keyword evidence="4" id="KW-0808">Transferase</keyword>
<dbReference type="InterPro" id="IPR050482">
    <property type="entry name" value="Sensor_HK_TwoCompSys"/>
</dbReference>
<feature type="domain" description="Histidine kinase/HSP90-like ATPase" evidence="10">
    <location>
        <begin position="338"/>
        <end position="429"/>
    </location>
</feature>